<sequence>MDFGLSGRSALVMGASKGLGFAVAKELAAEGVKIAICARDEARLRGAAERLGATALVGDLRQPGAGRRLVEQAAATLGSVDILVVNTGGPATMPFESISADDWRGAFEGLFMSATDAIGAAIPGMRERNWGRILLVTSIAAKEPINNFTISNALRAGLHGLTKTLSRELAANGITVNALMPGYTMTERLAEAKLDLQKVAGMIPMGRIGQPEEFAALATFLASDRASYITGQAIACDGGALWSI</sequence>
<dbReference type="SUPFAM" id="SSF51735">
    <property type="entry name" value="NAD(P)-binding Rossmann-fold domains"/>
    <property type="match status" value="1"/>
</dbReference>
<gene>
    <name evidence="2" type="ORF">C7I85_27700</name>
</gene>
<evidence type="ECO:0000256" key="1">
    <source>
        <dbReference type="ARBA" id="ARBA00006484"/>
    </source>
</evidence>
<dbReference type="InterPro" id="IPR036291">
    <property type="entry name" value="NAD(P)-bd_dom_sf"/>
</dbReference>
<dbReference type="PANTHER" id="PTHR42879:SF6">
    <property type="entry name" value="NADPH-DEPENDENT REDUCTASE BACG"/>
    <property type="match status" value="1"/>
</dbReference>
<reference evidence="2 3" key="1">
    <citation type="submission" date="2018-03" db="EMBL/GenBank/DDBJ databases">
        <title>The draft genome of Mesorhizobium soli JCM 19897.</title>
        <authorList>
            <person name="Li L."/>
            <person name="Liu L."/>
            <person name="Liang L."/>
            <person name="Wang T."/>
            <person name="Zhang X."/>
        </authorList>
    </citation>
    <scope>NUCLEOTIDE SEQUENCE [LARGE SCALE GENOMIC DNA]</scope>
    <source>
        <strain evidence="2 3">JCM 19897</strain>
    </source>
</reference>
<dbReference type="RefSeq" id="WP_106727232.1">
    <property type="nucleotide sequence ID" value="NZ_PXYL01000028.1"/>
</dbReference>
<dbReference type="Pfam" id="PF13561">
    <property type="entry name" value="adh_short_C2"/>
    <property type="match status" value="1"/>
</dbReference>
<dbReference type="InterPro" id="IPR050259">
    <property type="entry name" value="SDR"/>
</dbReference>
<dbReference type="Gene3D" id="3.40.50.720">
    <property type="entry name" value="NAD(P)-binding Rossmann-like Domain"/>
    <property type="match status" value="1"/>
</dbReference>
<name>A0A2P7RU80_9HYPH</name>
<comment type="caution">
    <text evidence="2">The sequence shown here is derived from an EMBL/GenBank/DDBJ whole genome shotgun (WGS) entry which is preliminary data.</text>
</comment>
<comment type="similarity">
    <text evidence="1">Belongs to the short-chain dehydrogenases/reductases (SDR) family.</text>
</comment>
<evidence type="ECO:0000313" key="2">
    <source>
        <dbReference type="EMBL" id="PSJ53763.1"/>
    </source>
</evidence>
<proteinExistence type="inferred from homology"/>
<dbReference type="EMBL" id="PXYL01000028">
    <property type="protein sequence ID" value="PSJ53763.1"/>
    <property type="molecule type" value="Genomic_DNA"/>
</dbReference>
<keyword evidence="3" id="KW-1185">Reference proteome</keyword>
<dbReference type="PANTHER" id="PTHR42879">
    <property type="entry name" value="3-OXOACYL-(ACYL-CARRIER-PROTEIN) REDUCTASE"/>
    <property type="match status" value="1"/>
</dbReference>
<dbReference type="CDD" id="cd05344">
    <property type="entry name" value="BKR_like_SDR_like"/>
    <property type="match status" value="1"/>
</dbReference>
<dbReference type="Proteomes" id="UP000240653">
    <property type="component" value="Unassembled WGS sequence"/>
</dbReference>
<evidence type="ECO:0000313" key="3">
    <source>
        <dbReference type="Proteomes" id="UP000240653"/>
    </source>
</evidence>
<accession>A0A2P7RU80</accession>
<organism evidence="2 3">
    <name type="scientific">Pseudaminobacter soli</name>
    <name type="common">ex Li et al. 2025</name>
    <dbReference type="NCBI Taxonomy" id="1295366"/>
    <lineage>
        <taxon>Bacteria</taxon>
        <taxon>Pseudomonadati</taxon>
        <taxon>Pseudomonadota</taxon>
        <taxon>Alphaproteobacteria</taxon>
        <taxon>Hyphomicrobiales</taxon>
        <taxon>Phyllobacteriaceae</taxon>
        <taxon>Pseudaminobacter</taxon>
    </lineage>
</organism>
<protein>
    <submittedName>
        <fullName evidence="2">Short-chain dehydrogenase</fullName>
    </submittedName>
</protein>
<dbReference type="PRINTS" id="PR00081">
    <property type="entry name" value="GDHRDH"/>
</dbReference>
<dbReference type="AlphaFoldDB" id="A0A2P7RU80"/>
<dbReference type="InterPro" id="IPR002347">
    <property type="entry name" value="SDR_fam"/>
</dbReference>
<dbReference type="FunFam" id="3.40.50.720:FF:000084">
    <property type="entry name" value="Short-chain dehydrogenase reductase"/>
    <property type="match status" value="1"/>
</dbReference>
<dbReference type="OrthoDB" id="9793325at2"/>